<proteinExistence type="predicted"/>
<protein>
    <submittedName>
        <fullName evidence="1">Uncharacterized protein</fullName>
    </submittedName>
</protein>
<reference evidence="1" key="2">
    <citation type="journal article" date="2015" name="Fish Shellfish Immunol.">
        <title>Early steps in the European eel (Anguilla anguilla)-Vibrio vulnificus interaction in the gills: Role of the RtxA13 toxin.</title>
        <authorList>
            <person name="Callol A."/>
            <person name="Pajuelo D."/>
            <person name="Ebbesson L."/>
            <person name="Teles M."/>
            <person name="MacKenzie S."/>
            <person name="Amaro C."/>
        </authorList>
    </citation>
    <scope>NUCLEOTIDE SEQUENCE</scope>
</reference>
<evidence type="ECO:0000313" key="1">
    <source>
        <dbReference type="EMBL" id="JAH14289.1"/>
    </source>
</evidence>
<dbReference type="EMBL" id="GBXM01094288">
    <property type="protein sequence ID" value="JAH14289.1"/>
    <property type="molecule type" value="Transcribed_RNA"/>
</dbReference>
<organism evidence="1">
    <name type="scientific">Anguilla anguilla</name>
    <name type="common">European freshwater eel</name>
    <name type="synonym">Muraena anguilla</name>
    <dbReference type="NCBI Taxonomy" id="7936"/>
    <lineage>
        <taxon>Eukaryota</taxon>
        <taxon>Metazoa</taxon>
        <taxon>Chordata</taxon>
        <taxon>Craniata</taxon>
        <taxon>Vertebrata</taxon>
        <taxon>Euteleostomi</taxon>
        <taxon>Actinopterygii</taxon>
        <taxon>Neopterygii</taxon>
        <taxon>Teleostei</taxon>
        <taxon>Anguilliformes</taxon>
        <taxon>Anguillidae</taxon>
        <taxon>Anguilla</taxon>
    </lineage>
</organism>
<name>A0A0E9QBY4_ANGAN</name>
<reference evidence="1" key="1">
    <citation type="submission" date="2014-11" db="EMBL/GenBank/DDBJ databases">
        <authorList>
            <person name="Amaro Gonzalez C."/>
        </authorList>
    </citation>
    <scope>NUCLEOTIDE SEQUENCE</scope>
</reference>
<dbReference type="AlphaFoldDB" id="A0A0E9QBY4"/>
<sequence length="37" mass="4380">MLRYAVQLENMVSVWAFDVLGCDTWCIFLETSFLKFC</sequence>
<accession>A0A0E9QBY4</accession>